<reference evidence="3 4" key="1">
    <citation type="submission" date="2018-06" db="EMBL/GenBank/DDBJ databases">
        <title>Genomic Encyclopedia of Type Strains, Phase III (KMG-III): the genomes of soil and plant-associated and newly described type strains.</title>
        <authorList>
            <person name="Whitman W."/>
        </authorList>
    </citation>
    <scope>NUCLEOTIDE SEQUENCE [LARGE SCALE GENOMIC DNA]</scope>
    <source>
        <strain evidence="3 4">CGMCC 1.8979</strain>
    </source>
</reference>
<dbReference type="RefSeq" id="WP_111645893.1">
    <property type="nucleotide sequence ID" value="NZ_QLMH01000012.1"/>
</dbReference>
<feature type="domain" description="Csm6 6H" evidence="2">
    <location>
        <begin position="169"/>
        <end position="241"/>
    </location>
</feature>
<name>A0A327YBA2_9BACL</name>
<dbReference type="InterPro" id="IPR009715">
    <property type="entry name" value="RtcR"/>
</dbReference>
<feature type="domain" description="Regulator of RNA terminal phosphate cyclase" evidence="1">
    <location>
        <begin position="65"/>
        <end position="164"/>
    </location>
</feature>
<dbReference type="EMBL" id="QLMH01000012">
    <property type="protein sequence ID" value="RAK17362.1"/>
    <property type="molecule type" value="Genomic_DNA"/>
</dbReference>
<evidence type="ECO:0000313" key="4">
    <source>
        <dbReference type="Proteomes" id="UP000248555"/>
    </source>
</evidence>
<keyword evidence="4" id="KW-1185">Reference proteome</keyword>
<sequence>MKILLSFVGNRDPLANDGTEGAIVAAFKALQPDWVYLFPTVKSPTSKSDTEENAEETKEYILGLAKEMGKEVHISIIPIQVMNPTDVQEIIEEMRQIIRKIVQETSREHVEYLVSISSGTPQMQMCWALLVFSRIIQGKLYQVVAPQFAEEKERVKEVNIAYLEEENILRQIQDLLNKYQFSTAADRLSYLAKEVTQYGSRQKLAETLTHLVQGYMYWDMLRYEDAYNKLKEVKASIKREFIELEPIVDEQLKVLGSLREIYEVVTEDGQYSSKLDIGLILVDLYHNMLRRYVEGNYADALARFWRIYEEGLFYVLRRIGVNPKNLNKSSKEDYKAVAMKHSSNGQLTLSSAAKVLKEINLQYVREMDQIVVEVAGKKKQSLSNNLEYLRKLRNSSYAAHGLLPVKADDAELAVKSAEHFLHFILQKHNMQSKSYLDFYPFDRSFYGSKLNKVLSSS</sequence>
<dbReference type="Pfam" id="PF06956">
    <property type="entry name" value="RtcR"/>
    <property type="match status" value="1"/>
</dbReference>
<comment type="caution">
    <text evidence="3">The sequence shown here is derived from an EMBL/GenBank/DDBJ whole genome shotgun (WGS) entry which is preliminary data.</text>
</comment>
<proteinExistence type="predicted"/>
<gene>
    <name evidence="3" type="ORF">B0I26_11284</name>
</gene>
<dbReference type="InterPro" id="IPR054008">
    <property type="entry name" value="Csm6_6H"/>
</dbReference>
<dbReference type="Pfam" id="PF22205">
    <property type="entry name" value="Csm6_6H"/>
    <property type="match status" value="1"/>
</dbReference>
<organism evidence="3 4">
    <name type="scientific">Paranoxybacillus vitaminiphilus</name>
    <dbReference type="NCBI Taxonomy" id="581036"/>
    <lineage>
        <taxon>Bacteria</taxon>
        <taxon>Bacillati</taxon>
        <taxon>Bacillota</taxon>
        <taxon>Bacilli</taxon>
        <taxon>Bacillales</taxon>
        <taxon>Anoxybacillaceae</taxon>
        <taxon>Paranoxybacillus</taxon>
    </lineage>
</organism>
<dbReference type="AlphaFoldDB" id="A0A327YBA2"/>
<protein>
    <submittedName>
        <fullName evidence="3">Regulator of RNA terminal phosphate cyclase</fullName>
    </submittedName>
</protein>
<evidence type="ECO:0000313" key="3">
    <source>
        <dbReference type="EMBL" id="RAK17362.1"/>
    </source>
</evidence>
<dbReference type="Proteomes" id="UP000248555">
    <property type="component" value="Unassembled WGS sequence"/>
</dbReference>
<accession>A0A327YBA2</accession>
<dbReference type="Pfam" id="PF09670">
    <property type="entry name" value="Cas_Cas02710"/>
    <property type="match status" value="1"/>
</dbReference>
<evidence type="ECO:0000259" key="2">
    <source>
        <dbReference type="Pfam" id="PF22205"/>
    </source>
</evidence>
<evidence type="ECO:0000259" key="1">
    <source>
        <dbReference type="Pfam" id="PF06956"/>
    </source>
</evidence>
<dbReference type="OrthoDB" id="5243123at2"/>